<dbReference type="InterPro" id="IPR002110">
    <property type="entry name" value="Ankyrin_rpt"/>
</dbReference>
<dbReference type="PROSITE" id="PS50297">
    <property type="entry name" value="ANK_REP_REGION"/>
    <property type="match status" value="1"/>
</dbReference>
<dbReference type="SUPFAM" id="SSF48403">
    <property type="entry name" value="Ankyrin repeat"/>
    <property type="match status" value="1"/>
</dbReference>
<dbReference type="Proteomes" id="UP001189429">
    <property type="component" value="Unassembled WGS sequence"/>
</dbReference>
<evidence type="ECO:0000256" key="1">
    <source>
        <dbReference type="ARBA" id="ARBA00022737"/>
    </source>
</evidence>
<dbReference type="SMART" id="SM00248">
    <property type="entry name" value="ANK"/>
    <property type="match status" value="2"/>
</dbReference>
<protein>
    <recommendedName>
        <fullName evidence="6">Ankyrin repeat domain-containing protein</fullName>
    </recommendedName>
</protein>
<sequence>MVSLLLAGKSDPDKGNIEIGLNSSYLLESARNGDTELASTLIKANAKVDLVGKNGMTPLIMAVRCNKADVAKLLIDAGCDTTVKAMGKTAREFALKSSDSKMRALLGVDASTASDDTNKNLYLT</sequence>
<comment type="caution">
    <text evidence="4">The sequence shown here is derived from an EMBL/GenBank/DDBJ whole genome shotgun (WGS) entry which is preliminary data.</text>
</comment>
<evidence type="ECO:0000313" key="4">
    <source>
        <dbReference type="EMBL" id="CAK0835507.1"/>
    </source>
</evidence>
<dbReference type="Pfam" id="PF12796">
    <property type="entry name" value="Ank_2"/>
    <property type="match status" value="1"/>
</dbReference>
<accession>A0ABN9ST73</accession>
<dbReference type="PANTHER" id="PTHR24171">
    <property type="entry name" value="ANKYRIN REPEAT DOMAIN-CONTAINING PROTEIN 39-RELATED"/>
    <property type="match status" value="1"/>
</dbReference>
<keyword evidence="1" id="KW-0677">Repeat</keyword>
<evidence type="ECO:0000313" key="5">
    <source>
        <dbReference type="Proteomes" id="UP001189429"/>
    </source>
</evidence>
<dbReference type="PROSITE" id="PS50088">
    <property type="entry name" value="ANK_REPEAT"/>
    <property type="match status" value="1"/>
</dbReference>
<reference evidence="4" key="1">
    <citation type="submission" date="2023-10" db="EMBL/GenBank/DDBJ databases">
        <authorList>
            <person name="Chen Y."/>
            <person name="Shah S."/>
            <person name="Dougan E. K."/>
            <person name="Thang M."/>
            <person name="Chan C."/>
        </authorList>
    </citation>
    <scope>NUCLEOTIDE SEQUENCE [LARGE SCALE GENOMIC DNA]</scope>
</reference>
<evidence type="ECO:0000256" key="2">
    <source>
        <dbReference type="ARBA" id="ARBA00023043"/>
    </source>
</evidence>
<proteinExistence type="predicted"/>
<name>A0ABN9ST73_9DINO</name>
<keyword evidence="2 3" id="KW-0040">ANK repeat</keyword>
<dbReference type="EMBL" id="CAUYUJ010013102">
    <property type="protein sequence ID" value="CAK0835507.1"/>
    <property type="molecule type" value="Genomic_DNA"/>
</dbReference>
<evidence type="ECO:0008006" key="6">
    <source>
        <dbReference type="Google" id="ProtNLM"/>
    </source>
</evidence>
<dbReference type="Gene3D" id="1.25.40.20">
    <property type="entry name" value="Ankyrin repeat-containing domain"/>
    <property type="match status" value="1"/>
</dbReference>
<gene>
    <name evidence="4" type="ORF">PCOR1329_LOCUS32372</name>
</gene>
<keyword evidence="5" id="KW-1185">Reference proteome</keyword>
<organism evidence="4 5">
    <name type="scientific">Prorocentrum cordatum</name>
    <dbReference type="NCBI Taxonomy" id="2364126"/>
    <lineage>
        <taxon>Eukaryota</taxon>
        <taxon>Sar</taxon>
        <taxon>Alveolata</taxon>
        <taxon>Dinophyceae</taxon>
        <taxon>Prorocentrales</taxon>
        <taxon>Prorocentraceae</taxon>
        <taxon>Prorocentrum</taxon>
    </lineage>
</organism>
<evidence type="ECO:0000256" key="3">
    <source>
        <dbReference type="PROSITE-ProRule" id="PRU00023"/>
    </source>
</evidence>
<dbReference type="InterPro" id="IPR036770">
    <property type="entry name" value="Ankyrin_rpt-contain_sf"/>
</dbReference>
<feature type="repeat" description="ANK" evidence="3">
    <location>
        <begin position="54"/>
        <end position="86"/>
    </location>
</feature>